<name>A0A7W8IGT0_9BACT</name>
<dbReference type="Proteomes" id="UP000568106">
    <property type="component" value="Unassembled WGS sequence"/>
</dbReference>
<comment type="caution">
    <text evidence="1">The sequence shown here is derived from an EMBL/GenBank/DDBJ whole genome shotgun (WGS) entry which is preliminary data.</text>
</comment>
<gene>
    <name evidence="1" type="ORF">HDF09_001561</name>
</gene>
<organism evidence="1 2">
    <name type="scientific">Tunturiibacter empetritectus</name>
    <dbReference type="NCBI Taxonomy" id="3069691"/>
    <lineage>
        <taxon>Bacteria</taxon>
        <taxon>Pseudomonadati</taxon>
        <taxon>Acidobacteriota</taxon>
        <taxon>Terriglobia</taxon>
        <taxon>Terriglobales</taxon>
        <taxon>Acidobacteriaceae</taxon>
        <taxon>Tunturiibacter</taxon>
    </lineage>
</organism>
<dbReference type="EMBL" id="JACHDY010000002">
    <property type="protein sequence ID" value="MBB5316892.1"/>
    <property type="molecule type" value="Genomic_DNA"/>
</dbReference>
<dbReference type="AlphaFoldDB" id="A0A7W8IGT0"/>
<keyword evidence="2" id="KW-1185">Reference proteome</keyword>
<protein>
    <submittedName>
        <fullName evidence="1">Uncharacterized protein</fullName>
    </submittedName>
</protein>
<evidence type="ECO:0000313" key="1">
    <source>
        <dbReference type="EMBL" id="MBB5316892.1"/>
    </source>
</evidence>
<proteinExistence type="predicted"/>
<dbReference type="PROSITE" id="PS51257">
    <property type="entry name" value="PROKAR_LIPOPROTEIN"/>
    <property type="match status" value="1"/>
</dbReference>
<evidence type="ECO:0000313" key="2">
    <source>
        <dbReference type="Proteomes" id="UP000568106"/>
    </source>
</evidence>
<reference evidence="1" key="1">
    <citation type="submission" date="2020-08" db="EMBL/GenBank/DDBJ databases">
        <title>Genomic Encyclopedia of Type Strains, Phase IV (KMG-V): Genome sequencing to study the core and pangenomes of soil and plant-associated prokaryotes.</title>
        <authorList>
            <person name="Whitman W."/>
        </authorList>
    </citation>
    <scope>NUCLEOTIDE SEQUENCE [LARGE SCALE GENOMIC DNA]</scope>
    <source>
        <strain evidence="1">M8UP27</strain>
    </source>
</reference>
<sequence length="595" mass="63252">MNVRICLKTLCVLIVGCACLPLYGTTWYVRPDGGTRYSSNVSNGQCDGKADAAPSGGKSNQHCAFKDVRMLWQDGSYSNGTKFPSWGWVIGGGDTVILRGSIGTGVSYRIGWDHPSYSCEKNTCWGLTGDAYSSGVPPPPSGTAAQHTRILGENYASCRSASAKTQLHGGWAVFNVLDLSGTSYVDVACLDITDFSACGKAAQKVGCDSSQDFAQNGIRLTNKTTNLTLTDLRLHGLAVSGIAGPTGDGVVMDYVDILGNASSGWNADDGTTGKGSLLVQHYDISWNGCAEEYPIVHPLPYGDCTDQDHGGYGDGFGTTTKDSDPPGWQAHFDKGTASYNTQDGLDALHIGGAGSSMTVTDSLAFSNMGQQLKVGGATATLIGNYIVGNCDAMSHEIPGTPPGYNAKLSQFCRAGDTAIFIDMPVDRPAIFQRNIVYSNNHVALELEYVGDPSPRAAIKYDDNIFVGFPNSEGNNPSPIYSETDLKMLTNPGASFTNNVTYHPKGDWSCPATSLHETGGSCNNPHLKDETWHPYGYGDVLPVKAVDKSSSRLAPEPHATLHPSTVIESLGAAALVTGAWQVWRHLRDRSDRAAKS</sequence>
<accession>A0A7W8IGT0</accession>